<keyword evidence="4" id="KW-1185">Reference proteome</keyword>
<dbReference type="InterPro" id="IPR003245">
    <property type="entry name" value="Phytocyanin_dom"/>
</dbReference>
<dbReference type="PANTHER" id="PTHR33021">
    <property type="entry name" value="BLUE COPPER PROTEIN"/>
    <property type="match status" value="1"/>
</dbReference>
<feature type="domain" description="Phytocyanin" evidence="2">
    <location>
        <begin position="1"/>
        <end position="102"/>
    </location>
</feature>
<dbReference type="Proteomes" id="UP001227230">
    <property type="component" value="Chromosome 13"/>
</dbReference>
<accession>A0ABY9D3R3</accession>
<dbReference type="Gene3D" id="2.60.40.420">
    <property type="entry name" value="Cupredoxins - blue copper proteins"/>
    <property type="match status" value="1"/>
</dbReference>
<dbReference type="PROSITE" id="PS51485">
    <property type="entry name" value="PHYTOCYANIN"/>
    <property type="match status" value="1"/>
</dbReference>
<dbReference type="EMBL" id="CP126660">
    <property type="protein sequence ID" value="WKA02135.1"/>
    <property type="molecule type" value="Genomic_DNA"/>
</dbReference>
<dbReference type="InterPro" id="IPR039391">
    <property type="entry name" value="Phytocyanin-like"/>
</dbReference>
<evidence type="ECO:0000256" key="1">
    <source>
        <dbReference type="SAM" id="MobiDB-lite"/>
    </source>
</evidence>
<dbReference type="InterPro" id="IPR008972">
    <property type="entry name" value="Cupredoxin"/>
</dbReference>
<evidence type="ECO:0000313" key="4">
    <source>
        <dbReference type="Proteomes" id="UP001227230"/>
    </source>
</evidence>
<feature type="region of interest" description="Disordered" evidence="1">
    <location>
        <begin position="109"/>
        <end position="132"/>
    </location>
</feature>
<organism evidence="3 4">
    <name type="scientific">Vitis vinifera</name>
    <name type="common">Grape</name>
    <dbReference type="NCBI Taxonomy" id="29760"/>
    <lineage>
        <taxon>Eukaryota</taxon>
        <taxon>Viridiplantae</taxon>
        <taxon>Streptophyta</taxon>
        <taxon>Embryophyta</taxon>
        <taxon>Tracheophyta</taxon>
        <taxon>Spermatophyta</taxon>
        <taxon>Magnoliopsida</taxon>
        <taxon>eudicotyledons</taxon>
        <taxon>Gunneridae</taxon>
        <taxon>Pentapetalae</taxon>
        <taxon>rosids</taxon>
        <taxon>Vitales</taxon>
        <taxon>Vitaceae</taxon>
        <taxon>Viteae</taxon>
        <taxon>Vitis</taxon>
    </lineage>
</organism>
<feature type="compositionally biased region" description="Low complexity" evidence="1">
    <location>
        <begin position="113"/>
        <end position="124"/>
    </location>
</feature>
<dbReference type="SUPFAM" id="SSF49503">
    <property type="entry name" value="Cupredoxins"/>
    <property type="match status" value="1"/>
</dbReference>
<dbReference type="Pfam" id="PF02298">
    <property type="entry name" value="Cu_bind_like"/>
    <property type="match status" value="1"/>
</dbReference>
<proteinExistence type="predicted"/>
<gene>
    <name evidence="3" type="ORF">VitviT2T_020358</name>
</gene>
<dbReference type="PANTHER" id="PTHR33021:SF533">
    <property type="entry name" value="PHYTOCYANIN DOMAIN-CONTAINING PROTEIN"/>
    <property type="match status" value="1"/>
</dbReference>
<name>A0ABY9D3R3_VITVI</name>
<protein>
    <recommendedName>
        <fullName evidence="2">Phytocyanin domain-containing protein</fullName>
    </recommendedName>
</protein>
<evidence type="ECO:0000313" key="3">
    <source>
        <dbReference type="EMBL" id="WKA02135.1"/>
    </source>
</evidence>
<reference evidence="3 4" key="1">
    <citation type="journal article" date="2023" name="Hortic Res">
        <title>The complete reference genome for grapevine (Vitis vinifera L.) genetics and breeding.</title>
        <authorList>
            <person name="Shi X."/>
            <person name="Cao S."/>
            <person name="Wang X."/>
            <person name="Huang S."/>
            <person name="Wang Y."/>
            <person name="Liu Z."/>
            <person name="Liu W."/>
            <person name="Leng X."/>
            <person name="Peng Y."/>
            <person name="Wang N."/>
            <person name="Wang Y."/>
            <person name="Ma Z."/>
            <person name="Xu X."/>
            <person name="Zhang F."/>
            <person name="Xue H."/>
            <person name="Zhong H."/>
            <person name="Wang Y."/>
            <person name="Zhang K."/>
            <person name="Velt A."/>
            <person name="Avia K."/>
            <person name="Holtgrawe D."/>
            <person name="Grimplet J."/>
            <person name="Matus J.T."/>
            <person name="Ware D."/>
            <person name="Wu X."/>
            <person name="Wang H."/>
            <person name="Liu C."/>
            <person name="Fang Y."/>
            <person name="Rustenholz C."/>
            <person name="Cheng Z."/>
            <person name="Xiao H."/>
            <person name="Zhou Y."/>
        </authorList>
    </citation>
    <scope>NUCLEOTIDE SEQUENCE [LARGE SCALE GENOMIC DNA]</scope>
    <source>
        <strain evidence="4">cv. Pinot noir / PN40024</strain>
        <tissue evidence="3">Leaf</tissue>
    </source>
</reference>
<sequence length="132" mass="14144">MGVADNGCCRRKLWLSSQLFKLLKVLLSILIHSVFKYTAGRHNVFKVNGTVFTNCTIPPPNEALTTGNDVITLATPGRKWYICGVNDHCANYGQKLAITVLEEWASPAPAPSPSTTTAPAPSSAYGISVSGH</sequence>
<evidence type="ECO:0000259" key="2">
    <source>
        <dbReference type="PROSITE" id="PS51485"/>
    </source>
</evidence>